<accession>A0A2P2PST0</accession>
<sequence>MNIVPYQQNQTYVCKPLAHLYPYKQKVKVSFLLHFRIFTFYACIASSSSCYARGT</sequence>
<evidence type="ECO:0000313" key="1">
    <source>
        <dbReference type="EMBL" id="MBX57796.1"/>
    </source>
</evidence>
<dbReference type="AlphaFoldDB" id="A0A2P2PST0"/>
<protein>
    <submittedName>
        <fullName evidence="1">Uncharacterized protein</fullName>
    </submittedName>
</protein>
<dbReference type="EMBL" id="GGEC01077312">
    <property type="protein sequence ID" value="MBX57796.1"/>
    <property type="molecule type" value="Transcribed_RNA"/>
</dbReference>
<organism evidence="1">
    <name type="scientific">Rhizophora mucronata</name>
    <name type="common">Asiatic mangrove</name>
    <dbReference type="NCBI Taxonomy" id="61149"/>
    <lineage>
        <taxon>Eukaryota</taxon>
        <taxon>Viridiplantae</taxon>
        <taxon>Streptophyta</taxon>
        <taxon>Embryophyta</taxon>
        <taxon>Tracheophyta</taxon>
        <taxon>Spermatophyta</taxon>
        <taxon>Magnoliopsida</taxon>
        <taxon>eudicotyledons</taxon>
        <taxon>Gunneridae</taxon>
        <taxon>Pentapetalae</taxon>
        <taxon>rosids</taxon>
        <taxon>fabids</taxon>
        <taxon>Malpighiales</taxon>
        <taxon>Rhizophoraceae</taxon>
        <taxon>Rhizophora</taxon>
    </lineage>
</organism>
<reference evidence="1" key="1">
    <citation type="submission" date="2018-02" db="EMBL/GenBank/DDBJ databases">
        <title>Rhizophora mucronata_Transcriptome.</title>
        <authorList>
            <person name="Meera S.P."/>
            <person name="Sreeshan A."/>
            <person name="Augustine A."/>
        </authorList>
    </citation>
    <scope>NUCLEOTIDE SEQUENCE</scope>
    <source>
        <tissue evidence="1">Leaf</tissue>
    </source>
</reference>
<proteinExistence type="predicted"/>
<name>A0A2P2PST0_RHIMU</name>